<accession>A0A3B9H0H7</accession>
<dbReference type="Proteomes" id="UP000259610">
    <property type="component" value="Unassembled WGS sequence"/>
</dbReference>
<evidence type="ECO:0000313" key="2">
    <source>
        <dbReference type="EMBL" id="HAE28170.1"/>
    </source>
</evidence>
<evidence type="ECO:0000256" key="1">
    <source>
        <dbReference type="SAM" id="MobiDB-lite"/>
    </source>
</evidence>
<proteinExistence type="predicted"/>
<name>A0A3B9H0H7_9PROT</name>
<dbReference type="AlphaFoldDB" id="A0A3B9H0H7"/>
<gene>
    <name evidence="2" type="ORF">DCG58_13485</name>
</gene>
<organism evidence="2 3">
    <name type="scientific">Hyphomonas adhaerens</name>
    <dbReference type="NCBI Taxonomy" id="81029"/>
    <lineage>
        <taxon>Bacteria</taxon>
        <taxon>Pseudomonadati</taxon>
        <taxon>Pseudomonadota</taxon>
        <taxon>Alphaproteobacteria</taxon>
        <taxon>Hyphomonadales</taxon>
        <taxon>Hyphomonadaceae</taxon>
        <taxon>Hyphomonas</taxon>
    </lineage>
</organism>
<comment type="caution">
    <text evidence="2">The sequence shown here is derived from an EMBL/GenBank/DDBJ whole genome shotgun (WGS) entry which is preliminary data.</text>
</comment>
<protein>
    <submittedName>
        <fullName evidence="2">Uncharacterized protein</fullName>
    </submittedName>
</protein>
<sequence length="169" mass="17537">MAFRREDGDIDVEVRGRAGKTVSVTVPAADLLELGAAALDSDVFGGIERAKAAGILLAETVRATGRNQMFYLTMMGDSTRVEVFPENPVAMLSDGQCETELKPRDADDDSPLEEAAPGEGVTAVRGQLLAYASRKTSDLPEAEGSDPSPAAKAVAPDANEAGGPTASKS</sequence>
<dbReference type="EMBL" id="DMAN01000300">
    <property type="protein sequence ID" value="HAE28170.1"/>
    <property type="molecule type" value="Genomic_DNA"/>
</dbReference>
<dbReference type="RefSeq" id="WP_272989854.1">
    <property type="nucleotide sequence ID" value="NZ_CALCOC010000311.1"/>
</dbReference>
<feature type="region of interest" description="Disordered" evidence="1">
    <location>
        <begin position="93"/>
        <end position="169"/>
    </location>
</feature>
<evidence type="ECO:0000313" key="3">
    <source>
        <dbReference type="Proteomes" id="UP000259610"/>
    </source>
</evidence>
<reference evidence="2 3" key="1">
    <citation type="journal article" date="2018" name="Nat. Biotechnol.">
        <title>A standardized bacterial taxonomy based on genome phylogeny substantially revises the tree of life.</title>
        <authorList>
            <person name="Parks D.H."/>
            <person name="Chuvochina M."/>
            <person name="Waite D.W."/>
            <person name="Rinke C."/>
            <person name="Skarshewski A."/>
            <person name="Chaumeil P.A."/>
            <person name="Hugenholtz P."/>
        </authorList>
    </citation>
    <scope>NUCLEOTIDE SEQUENCE [LARGE SCALE GENOMIC DNA]</scope>
    <source>
        <strain evidence="2">UBA8733</strain>
    </source>
</reference>